<dbReference type="Pfam" id="PF17113">
    <property type="entry name" value="AmpE"/>
    <property type="match status" value="1"/>
</dbReference>
<dbReference type="EMBL" id="VIKS01000015">
    <property type="protein sequence ID" value="TQV82784.1"/>
    <property type="molecule type" value="Genomic_DNA"/>
</dbReference>
<feature type="transmembrane region" description="Helical" evidence="1">
    <location>
        <begin position="43"/>
        <end position="66"/>
    </location>
</feature>
<dbReference type="InterPro" id="IPR031347">
    <property type="entry name" value="AmpE"/>
</dbReference>
<dbReference type="GO" id="GO:0009236">
    <property type="term" value="P:cobalamin biosynthetic process"/>
    <property type="evidence" value="ECO:0007669"/>
    <property type="project" value="UniProtKB-UniPathway"/>
</dbReference>
<evidence type="ECO:0000256" key="1">
    <source>
        <dbReference type="SAM" id="Phobius"/>
    </source>
</evidence>
<dbReference type="Proteomes" id="UP000315439">
    <property type="component" value="Unassembled WGS sequence"/>
</dbReference>
<dbReference type="UniPathway" id="UPA00148"/>
<dbReference type="InterPro" id="IPR052966">
    <property type="entry name" value="Beta-lactamase_Reg"/>
</dbReference>
<dbReference type="RefSeq" id="WP_142934408.1">
    <property type="nucleotide sequence ID" value="NZ_ML660171.1"/>
</dbReference>
<name>A0A545U000_9GAMM</name>
<dbReference type="OrthoDB" id="9811967at2"/>
<dbReference type="PANTHER" id="PTHR38684">
    <property type="entry name" value="PROTEIN AMPE"/>
    <property type="match status" value="1"/>
</dbReference>
<evidence type="ECO:0000313" key="3">
    <source>
        <dbReference type="Proteomes" id="UP000315439"/>
    </source>
</evidence>
<dbReference type="AlphaFoldDB" id="A0A545U000"/>
<dbReference type="GO" id="GO:0005886">
    <property type="term" value="C:plasma membrane"/>
    <property type="evidence" value="ECO:0007669"/>
    <property type="project" value="TreeGrafter"/>
</dbReference>
<reference evidence="2 3" key="1">
    <citation type="submission" date="2019-07" db="EMBL/GenBank/DDBJ databases">
        <title>Draft genome for Aliikangiella sp. M105.</title>
        <authorList>
            <person name="Wang G."/>
        </authorList>
    </citation>
    <scope>NUCLEOTIDE SEQUENCE [LARGE SCALE GENOMIC DNA]</scope>
    <source>
        <strain evidence="2 3">M105</strain>
    </source>
</reference>
<dbReference type="PANTHER" id="PTHR38684:SF1">
    <property type="entry name" value="PROTEIN AMPE"/>
    <property type="match status" value="1"/>
</dbReference>
<organism evidence="2 3">
    <name type="scientific">Aliikangiella coralliicola</name>
    <dbReference type="NCBI Taxonomy" id="2592383"/>
    <lineage>
        <taxon>Bacteria</taxon>
        <taxon>Pseudomonadati</taxon>
        <taxon>Pseudomonadota</taxon>
        <taxon>Gammaproteobacteria</taxon>
        <taxon>Oceanospirillales</taxon>
        <taxon>Pleioneaceae</taxon>
        <taxon>Aliikangiella</taxon>
    </lineage>
</organism>
<proteinExistence type="predicted"/>
<keyword evidence="1" id="KW-0472">Membrane</keyword>
<evidence type="ECO:0000313" key="2">
    <source>
        <dbReference type="EMBL" id="TQV82784.1"/>
    </source>
</evidence>
<protein>
    <submittedName>
        <fullName evidence="2">Regulatory signaling modulator protein AmpE</fullName>
    </submittedName>
</protein>
<feature type="transmembrane region" description="Helical" evidence="1">
    <location>
        <begin position="264"/>
        <end position="284"/>
    </location>
</feature>
<accession>A0A545U000</accession>
<feature type="transmembrane region" description="Helical" evidence="1">
    <location>
        <begin position="73"/>
        <end position="93"/>
    </location>
</feature>
<feature type="transmembrane region" description="Helical" evidence="1">
    <location>
        <begin position="149"/>
        <end position="170"/>
    </location>
</feature>
<gene>
    <name evidence="2" type="primary">ampE</name>
    <name evidence="2" type="ORF">FLL46_23730</name>
</gene>
<dbReference type="GO" id="GO:0046677">
    <property type="term" value="P:response to antibiotic"/>
    <property type="evidence" value="ECO:0007669"/>
    <property type="project" value="TreeGrafter"/>
</dbReference>
<keyword evidence="1" id="KW-0812">Transmembrane</keyword>
<keyword evidence="1" id="KW-1133">Transmembrane helix</keyword>
<comment type="caution">
    <text evidence="2">The sequence shown here is derived from an EMBL/GenBank/DDBJ whole genome shotgun (WGS) entry which is preliminary data.</text>
</comment>
<sequence length="285" mass="32442">MTLLTVLLVVALEYHFQWGAEYRSFGWFSSLQEKLDDMFGEHSFFEGWGGIGLILLIPVLIVGLFVGIFDGGFYYLILFIVSCVVLFLCLGPRPLEVSFRSYFEAMERGDEQAAYLLLNQESQAEDVPEGDEIVRNATRVILVESQARYFGVLFWFIFLGPFGALFYRLAHQYYCDCKKHNKEEHLPLMSQLLHVVDWLPARLTCFLFLLTGDFVNGFYRVKDYFADLSANSQHIISETGVAALGLEMGVSDQGIKENRNAMAMVERTLIIYVVVAAALTPLAFW</sequence>
<keyword evidence="3" id="KW-1185">Reference proteome</keyword>